<name>A0ABQ6K7I2_9MICO</name>
<accession>A0ABQ6K7I2</accession>
<keyword evidence="3" id="KW-1185">Reference proteome</keyword>
<comment type="caution">
    <text evidence="2">The sequence shown here is derived from an EMBL/GenBank/DDBJ whole genome shotgun (WGS) entry which is preliminary data.</text>
</comment>
<protein>
    <recommendedName>
        <fullName evidence="1">DinB-like domain-containing protein</fullName>
    </recommendedName>
</protein>
<feature type="domain" description="DinB-like" evidence="1">
    <location>
        <begin position="18"/>
        <end position="146"/>
    </location>
</feature>
<dbReference type="Gene3D" id="1.20.120.450">
    <property type="entry name" value="dinb family like domain"/>
    <property type="match status" value="1"/>
</dbReference>
<dbReference type="InterPro" id="IPR024775">
    <property type="entry name" value="DinB-like"/>
</dbReference>
<dbReference type="RefSeq" id="WP_284254258.1">
    <property type="nucleotide sequence ID" value="NZ_BAAAQO010000002.1"/>
</dbReference>
<gene>
    <name evidence="2" type="ORF">GCM10025881_23170</name>
</gene>
<dbReference type="SUPFAM" id="SSF109854">
    <property type="entry name" value="DinB/YfiT-like putative metalloenzymes"/>
    <property type="match status" value="1"/>
</dbReference>
<dbReference type="Pfam" id="PF12867">
    <property type="entry name" value="DinB_2"/>
    <property type="match status" value="1"/>
</dbReference>
<evidence type="ECO:0000313" key="3">
    <source>
        <dbReference type="Proteomes" id="UP001157034"/>
    </source>
</evidence>
<sequence>MTIEDFAAHTRVLTLLTADFARAVPDDRWDFTPSPAGSSGRPPAPGRLGDGFAPFSKQLRHVVCVRGVYADALANGKVDWSRKNEHYGGPLSRAALLEGLDEQQQRLGALLGDVDPAISIDWDGFPYTFDLFAGEFVQHEAIHHGQWSVYAALGGFDTPPSWQDSWGL</sequence>
<dbReference type="EMBL" id="BSVB01000001">
    <property type="protein sequence ID" value="GMA95493.1"/>
    <property type="molecule type" value="Genomic_DNA"/>
</dbReference>
<evidence type="ECO:0000259" key="1">
    <source>
        <dbReference type="Pfam" id="PF12867"/>
    </source>
</evidence>
<dbReference type="InterPro" id="IPR034660">
    <property type="entry name" value="DinB/YfiT-like"/>
</dbReference>
<dbReference type="Proteomes" id="UP001157034">
    <property type="component" value="Unassembled WGS sequence"/>
</dbReference>
<evidence type="ECO:0000313" key="2">
    <source>
        <dbReference type="EMBL" id="GMA95493.1"/>
    </source>
</evidence>
<reference evidence="3" key="1">
    <citation type="journal article" date="2019" name="Int. J. Syst. Evol. Microbiol.">
        <title>The Global Catalogue of Microorganisms (GCM) 10K type strain sequencing project: providing services to taxonomists for standard genome sequencing and annotation.</title>
        <authorList>
            <consortium name="The Broad Institute Genomics Platform"/>
            <consortium name="The Broad Institute Genome Sequencing Center for Infectious Disease"/>
            <person name="Wu L."/>
            <person name="Ma J."/>
        </authorList>
    </citation>
    <scope>NUCLEOTIDE SEQUENCE [LARGE SCALE GENOMIC DNA]</scope>
    <source>
        <strain evidence="3">NBRC 108894</strain>
    </source>
</reference>
<organism evidence="2 3">
    <name type="scientific">Pseudolysinimonas kribbensis</name>
    <dbReference type="NCBI Taxonomy" id="433641"/>
    <lineage>
        <taxon>Bacteria</taxon>
        <taxon>Bacillati</taxon>
        <taxon>Actinomycetota</taxon>
        <taxon>Actinomycetes</taxon>
        <taxon>Micrococcales</taxon>
        <taxon>Microbacteriaceae</taxon>
        <taxon>Pseudolysinimonas</taxon>
    </lineage>
</organism>
<proteinExistence type="predicted"/>